<comment type="caution">
    <text evidence="5">The sequence shown here is derived from an EMBL/GenBank/DDBJ whole genome shotgun (WGS) entry which is preliminary data.</text>
</comment>
<evidence type="ECO:0000256" key="2">
    <source>
        <dbReference type="SAM" id="Coils"/>
    </source>
</evidence>
<dbReference type="EMBL" id="QGKV02000759">
    <property type="protein sequence ID" value="KAF3565972.1"/>
    <property type="molecule type" value="Genomic_DNA"/>
</dbReference>
<dbReference type="InterPro" id="IPR036875">
    <property type="entry name" value="Znf_CCHC_sf"/>
</dbReference>
<dbReference type="InterPro" id="IPR001878">
    <property type="entry name" value="Znf_CCHC"/>
</dbReference>
<organism evidence="5 6">
    <name type="scientific">Brassica cretica</name>
    <name type="common">Mustard</name>
    <dbReference type="NCBI Taxonomy" id="69181"/>
    <lineage>
        <taxon>Eukaryota</taxon>
        <taxon>Viridiplantae</taxon>
        <taxon>Streptophyta</taxon>
        <taxon>Embryophyta</taxon>
        <taxon>Tracheophyta</taxon>
        <taxon>Spermatophyta</taxon>
        <taxon>Magnoliopsida</taxon>
        <taxon>eudicotyledons</taxon>
        <taxon>Gunneridae</taxon>
        <taxon>Pentapetalae</taxon>
        <taxon>rosids</taxon>
        <taxon>malvids</taxon>
        <taxon>Brassicales</taxon>
        <taxon>Brassicaceae</taxon>
        <taxon>Brassiceae</taxon>
        <taxon>Brassica</taxon>
    </lineage>
</organism>
<dbReference type="SUPFAM" id="SSF57756">
    <property type="entry name" value="Retrovirus zinc finger-like domains"/>
    <property type="match status" value="1"/>
</dbReference>
<feature type="region of interest" description="Disordered" evidence="3">
    <location>
        <begin position="311"/>
        <end position="335"/>
    </location>
</feature>
<evidence type="ECO:0000256" key="1">
    <source>
        <dbReference type="PROSITE-ProRule" id="PRU00047"/>
    </source>
</evidence>
<feature type="coiled-coil region" evidence="2">
    <location>
        <begin position="3"/>
        <end position="68"/>
    </location>
</feature>
<evidence type="ECO:0000259" key="4">
    <source>
        <dbReference type="PROSITE" id="PS50158"/>
    </source>
</evidence>
<feature type="compositionally biased region" description="Polar residues" evidence="3">
    <location>
        <begin position="311"/>
        <end position="325"/>
    </location>
</feature>
<feature type="domain" description="CCHC-type" evidence="4">
    <location>
        <begin position="139"/>
        <end position="152"/>
    </location>
</feature>
<gene>
    <name evidence="5" type="ORF">DY000_02018947</name>
</gene>
<name>A0ABQ7D169_BRACR</name>
<proteinExistence type="predicted"/>
<reference evidence="5 6" key="1">
    <citation type="journal article" date="2020" name="BMC Genomics">
        <title>Intraspecific diversification of the crop wild relative Brassica cretica Lam. using demographic model selection.</title>
        <authorList>
            <person name="Kioukis A."/>
            <person name="Michalopoulou V.A."/>
            <person name="Briers L."/>
            <person name="Pirintsos S."/>
            <person name="Studholme D.J."/>
            <person name="Pavlidis P."/>
            <person name="Sarris P.F."/>
        </authorList>
    </citation>
    <scope>NUCLEOTIDE SEQUENCE [LARGE SCALE GENOMIC DNA]</scope>
    <source>
        <strain evidence="6">cv. PFS-1207/04</strain>
    </source>
</reference>
<feature type="compositionally biased region" description="Basic residues" evidence="3">
    <location>
        <begin position="326"/>
        <end position="335"/>
    </location>
</feature>
<keyword evidence="2" id="KW-0175">Coiled coil</keyword>
<evidence type="ECO:0000256" key="3">
    <source>
        <dbReference type="SAM" id="MobiDB-lite"/>
    </source>
</evidence>
<dbReference type="PROSITE" id="PS50158">
    <property type="entry name" value="ZF_CCHC"/>
    <property type="match status" value="1"/>
</dbReference>
<keyword evidence="1" id="KW-0863">Zinc-finger</keyword>
<keyword evidence="6" id="KW-1185">Reference proteome</keyword>
<protein>
    <recommendedName>
        <fullName evidence="4">CCHC-type domain-containing protein</fullName>
    </recommendedName>
</protein>
<keyword evidence="1" id="KW-0862">Zinc</keyword>
<sequence>MENLSLIKEKERLEAELSLVRVELQKEAELAKESVGLIKEKLILAKQAEELRQEVVAEKQVSADLQAKLDHQNKNIKMLTGTKQLDKILCAGRTESSHMGLGYTGRQSSNTGKTQFVSGGYAHGEEFNSKSTVHQTIGCFFCGKFGHYKRFCYTYLNRVTQMWKQRKFWRIGKTNQVWMKKTDLYSVAANIIPQMRLSPASLKLDQITWDDHDSLLEKTVANEICETTSSILKKIWNRASMLWFLSSIYSCVTSYNAFGQGGDNNLGDDTPGASCVSCICSKNHKLSATNHATGSGGFHLLKQQELRKTQSGAQQRSHMFQQQRGSLRRNPKHRC</sequence>
<accession>A0ABQ7D169</accession>
<evidence type="ECO:0000313" key="5">
    <source>
        <dbReference type="EMBL" id="KAF3565972.1"/>
    </source>
</evidence>
<evidence type="ECO:0000313" key="6">
    <source>
        <dbReference type="Proteomes" id="UP000266723"/>
    </source>
</evidence>
<keyword evidence="1" id="KW-0479">Metal-binding</keyword>
<dbReference type="Proteomes" id="UP000266723">
    <property type="component" value="Unassembled WGS sequence"/>
</dbReference>